<gene>
    <name evidence="8" type="ORF">PHISCL_04798</name>
</gene>
<evidence type="ECO:0000256" key="2">
    <source>
        <dbReference type="ARBA" id="ARBA00022729"/>
    </source>
</evidence>
<dbReference type="Pfam" id="PF17189">
    <property type="entry name" value="Glyco_hydro_30C"/>
    <property type="match status" value="1"/>
</dbReference>
<keyword evidence="3 8" id="KW-0378">Hydrolase</keyword>
<sequence length="464" mass="50663">MYTPLLLPLLAKLAATVSAQGASLSVDATQRFQTVDGFGFSEAFQRANQIIDLPEASRKRTLDLLFSDTEGAGFTILRNGIGSSPNSNNDWMNSIEPVNPGSPSAPPKYHWDGKDSGQVWMSKQAKKYGVKTFYADAWSAPGYMKTNNDDSNGGYLCGIRRTHCSSGDWKQAFANYLVKYLHLYEQSGIPITHVGFLNEPDLNITYASMQSDGAQAADFLKVLVPTLRKAGLGTNVVCCDATGWLQQGDILYELQEAGGEDLVNVVSSHGYQSQPSLPFNTDRPVWQTEWANLDDPWTAAWDHLGKTGEGIVWANYVQQTFVQSNVSAFIYWIGAENSTDNSMLIRLNGDSVEPSGRLWAMAQFSRFVKPGAVRIAASSTKEVLHMSAFENTDGTIAIQVINNGHVGTEASVSIKGASGSAKHVQPYLTNSDHDLTVLKKVSVENGNFVSHIPARSMISFVLKK</sequence>
<protein>
    <submittedName>
        <fullName evidence="8">O-Glycosyl hydrolase family 30</fullName>
    </submittedName>
</protein>
<dbReference type="Pfam" id="PF14587">
    <property type="entry name" value="Glyco_hydr_30_2"/>
    <property type="match status" value="1"/>
</dbReference>
<comment type="caution">
    <text evidence="8">The sequence shown here is derived from an EMBL/GenBank/DDBJ whole genome shotgun (WGS) entry which is preliminary data.</text>
</comment>
<dbReference type="InterPro" id="IPR033452">
    <property type="entry name" value="GH30_C"/>
</dbReference>
<dbReference type="InterPro" id="IPR017853">
    <property type="entry name" value="GH"/>
</dbReference>
<name>A0A3A2ZKL8_9EURO</name>
<evidence type="ECO:0000313" key="9">
    <source>
        <dbReference type="Proteomes" id="UP000266188"/>
    </source>
</evidence>
<evidence type="ECO:0000256" key="1">
    <source>
        <dbReference type="ARBA" id="ARBA00005382"/>
    </source>
</evidence>
<evidence type="ECO:0000259" key="7">
    <source>
        <dbReference type="Pfam" id="PF17189"/>
    </source>
</evidence>
<dbReference type="Proteomes" id="UP000266188">
    <property type="component" value="Unassembled WGS sequence"/>
</dbReference>
<dbReference type="PANTHER" id="PTHR11069:SF23">
    <property type="entry name" value="LYSOSOMAL ACID GLUCOSYLCERAMIDASE"/>
    <property type="match status" value="1"/>
</dbReference>
<dbReference type="GO" id="GO:0016020">
    <property type="term" value="C:membrane"/>
    <property type="evidence" value="ECO:0007669"/>
    <property type="project" value="GOC"/>
</dbReference>
<dbReference type="InterPro" id="IPR013780">
    <property type="entry name" value="Glyco_hydro_b"/>
</dbReference>
<accession>A0A3A2ZKL8</accession>
<evidence type="ECO:0000313" key="8">
    <source>
        <dbReference type="EMBL" id="RJE22853.1"/>
    </source>
</evidence>
<dbReference type="PANTHER" id="PTHR11069">
    <property type="entry name" value="GLUCOSYLCERAMIDASE"/>
    <property type="match status" value="1"/>
</dbReference>
<dbReference type="EMBL" id="MVGC01000147">
    <property type="protein sequence ID" value="RJE22853.1"/>
    <property type="molecule type" value="Genomic_DNA"/>
</dbReference>
<evidence type="ECO:0000259" key="6">
    <source>
        <dbReference type="Pfam" id="PF14587"/>
    </source>
</evidence>
<feature type="region of interest" description="Disordered" evidence="4">
    <location>
        <begin position="88"/>
        <end position="108"/>
    </location>
</feature>
<dbReference type="AlphaFoldDB" id="A0A3A2ZKL8"/>
<keyword evidence="9" id="KW-1185">Reference proteome</keyword>
<dbReference type="InterPro" id="IPR001139">
    <property type="entry name" value="Glyco_hydro_30"/>
</dbReference>
<evidence type="ECO:0000256" key="5">
    <source>
        <dbReference type="SAM" id="SignalP"/>
    </source>
</evidence>
<dbReference type="STRING" id="2070753.A0A3A2ZKL8"/>
<reference evidence="9" key="1">
    <citation type="submission" date="2017-02" db="EMBL/GenBank/DDBJ databases">
        <authorList>
            <person name="Tafer H."/>
            <person name="Lopandic K."/>
        </authorList>
    </citation>
    <scope>NUCLEOTIDE SEQUENCE [LARGE SCALE GENOMIC DNA]</scope>
    <source>
        <strain evidence="9">CBS 366.77</strain>
    </source>
</reference>
<keyword evidence="2 5" id="KW-0732">Signal</keyword>
<organism evidence="8 9">
    <name type="scientific">Aspergillus sclerotialis</name>
    <dbReference type="NCBI Taxonomy" id="2070753"/>
    <lineage>
        <taxon>Eukaryota</taxon>
        <taxon>Fungi</taxon>
        <taxon>Dikarya</taxon>
        <taxon>Ascomycota</taxon>
        <taxon>Pezizomycotina</taxon>
        <taxon>Eurotiomycetes</taxon>
        <taxon>Eurotiomycetidae</taxon>
        <taxon>Eurotiales</taxon>
        <taxon>Aspergillaceae</taxon>
        <taxon>Aspergillus</taxon>
        <taxon>Aspergillus subgen. Polypaecilum</taxon>
    </lineage>
</organism>
<dbReference type="GO" id="GO:0004348">
    <property type="term" value="F:glucosylceramidase activity"/>
    <property type="evidence" value="ECO:0007669"/>
    <property type="project" value="InterPro"/>
</dbReference>
<comment type="similarity">
    <text evidence="1">Belongs to the glycosyl hydrolase 30 family.</text>
</comment>
<feature type="chain" id="PRO_5017181986" evidence="5">
    <location>
        <begin position="20"/>
        <end position="464"/>
    </location>
</feature>
<evidence type="ECO:0000256" key="4">
    <source>
        <dbReference type="SAM" id="MobiDB-lite"/>
    </source>
</evidence>
<dbReference type="SUPFAM" id="SSF51011">
    <property type="entry name" value="Glycosyl hydrolase domain"/>
    <property type="match status" value="1"/>
</dbReference>
<dbReference type="OrthoDB" id="2012278at2759"/>
<dbReference type="Gene3D" id="2.60.40.1180">
    <property type="entry name" value="Golgi alpha-mannosidase II"/>
    <property type="match status" value="1"/>
</dbReference>
<evidence type="ECO:0000256" key="3">
    <source>
        <dbReference type="ARBA" id="ARBA00022801"/>
    </source>
</evidence>
<feature type="signal peptide" evidence="5">
    <location>
        <begin position="1"/>
        <end position="19"/>
    </location>
</feature>
<dbReference type="Gene3D" id="3.20.20.80">
    <property type="entry name" value="Glycosidases"/>
    <property type="match status" value="1"/>
</dbReference>
<feature type="domain" description="Endo-beta-1,6-galactanase-like" evidence="6">
    <location>
        <begin position="23"/>
        <end position="256"/>
    </location>
</feature>
<dbReference type="InterPro" id="IPR039514">
    <property type="entry name" value="6GAL-like"/>
</dbReference>
<dbReference type="GO" id="GO:0006680">
    <property type="term" value="P:glucosylceramide catabolic process"/>
    <property type="evidence" value="ECO:0007669"/>
    <property type="project" value="TreeGrafter"/>
</dbReference>
<dbReference type="SUPFAM" id="SSF51445">
    <property type="entry name" value="(Trans)glycosidases"/>
    <property type="match status" value="1"/>
</dbReference>
<feature type="domain" description="Glycosyl hydrolase family 30 beta sandwich" evidence="7">
    <location>
        <begin position="371"/>
        <end position="459"/>
    </location>
</feature>
<proteinExistence type="inferred from homology"/>